<gene>
    <name evidence="3" type="ORF">TRAPUB_3000</name>
    <name evidence="2" type="ORF">TRAPUB_3088</name>
</gene>
<feature type="region of interest" description="Disordered" evidence="1">
    <location>
        <begin position="32"/>
        <end position="57"/>
    </location>
</feature>
<dbReference type="Proteomes" id="UP000184267">
    <property type="component" value="Unassembled WGS sequence"/>
</dbReference>
<organism evidence="2 4">
    <name type="scientific">Trametes pubescens</name>
    <name type="common">White-rot fungus</name>
    <dbReference type="NCBI Taxonomy" id="154538"/>
    <lineage>
        <taxon>Eukaryota</taxon>
        <taxon>Fungi</taxon>
        <taxon>Dikarya</taxon>
        <taxon>Basidiomycota</taxon>
        <taxon>Agaricomycotina</taxon>
        <taxon>Agaricomycetes</taxon>
        <taxon>Polyporales</taxon>
        <taxon>Polyporaceae</taxon>
        <taxon>Trametes</taxon>
    </lineage>
</organism>
<keyword evidence="4" id="KW-1185">Reference proteome</keyword>
<proteinExistence type="predicted"/>
<evidence type="ECO:0000256" key="1">
    <source>
        <dbReference type="SAM" id="MobiDB-lite"/>
    </source>
</evidence>
<evidence type="ECO:0000313" key="2">
    <source>
        <dbReference type="EMBL" id="OJT06060.1"/>
    </source>
</evidence>
<evidence type="ECO:0000313" key="3">
    <source>
        <dbReference type="EMBL" id="OJT06065.1"/>
    </source>
</evidence>
<name>A0A1M2VER1_TRAPU</name>
<reference evidence="2 4" key="1">
    <citation type="submission" date="2016-10" db="EMBL/GenBank/DDBJ databases">
        <title>Genome sequence of the basidiomycete white-rot fungus Trametes pubescens.</title>
        <authorList>
            <person name="Makela M.R."/>
            <person name="Granchi Z."/>
            <person name="Peng M."/>
            <person name="De Vries R.P."/>
            <person name="Grigoriev I."/>
            <person name="Riley R."/>
            <person name="Hilden K."/>
        </authorList>
    </citation>
    <scope>NUCLEOTIDE SEQUENCE [LARGE SCALE GENOMIC DNA]</scope>
    <source>
        <strain evidence="2 4">FBCC735</strain>
    </source>
</reference>
<comment type="caution">
    <text evidence="2">The sequence shown here is derived from an EMBL/GenBank/DDBJ whole genome shotgun (WGS) entry which is preliminary data.</text>
</comment>
<dbReference type="EMBL" id="MNAD01001354">
    <property type="protein sequence ID" value="OJT06060.1"/>
    <property type="molecule type" value="Genomic_DNA"/>
</dbReference>
<dbReference type="AlphaFoldDB" id="A0A1M2VER1"/>
<evidence type="ECO:0000313" key="4">
    <source>
        <dbReference type="Proteomes" id="UP000184267"/>
    </source>
</evidence>
<sequence>MLDQSDDPCPAGVCLSFSSSISPSSMLVLDDAALKGENVPEPPDDEAESDITSSLLR</sequence>
<dbReference type="EMBL" id="MNAD01001353">
    <property type="protein sequence ID" value="OJT06065.1"/>
    <property type="molecule type" value="Genomic_DNA"/>
</dbReference>
<protein>
    <submittedName>
        <fullName evidence="2">Uncharacterized protein</fullName>
    </submittedName>
</protein>
<accession>A0A1M2VER1</accession>